<dbReference type="Proteomes" id="UP001206925">
    <property type="component" value="Unassembled WGS sequence"/>
</dbReference>
<dbReference type="EMBL" id="JAMZMK010002408">
    <property type="protein sequence ID" value="KAI7754845.1"/>
    <property type="molecule type" value="Genomic_DNA"/>
</dbReference>
<feature type="region of interest" description="Disordered" evidence="1">
    <location>
        <begin position="310"/>
        <end position="334"/>
    </location>
</feature>
<protein>
    <submittedName>
        <fullName evidence="2">Uncharacterized protein</fullName>
    </submittedName>
</protein>
<dbReference type="Pfam" id="PF05097">
    <property type="entry name" value="DUF688"/>
    <property type="match status" value="1"/>
</dbReference>
<reference evidence="2" key="1">
    <citation type="submission" date="2022-06" db="EMBL/GenBank/DDBJ databases">
        <title>Uncovering the hologenomic basis of an extraordinary plant invasion.</title>
        <authorList>
            <person name="Bieker V.C."/>
            <person name="Martin M.D."/>
            <person name="Gilbert T."/>
            <person name="Hodgins K."/>
            <person name="Battlay P."/>
            <person name="Petersen B."/>
            <person name="Wilson J."/>
        </authorList>
    </citation>
    <scope>NUCLEOTIDE SEQUENCE</scope>
    <source>
        <strain evidence="2">AA19_3_7</strain>
        <tissue evidence="2">Leaf</tissue>
    </source>
</reference>
<dbReference type="InterPro" id="IPR007789">
    <property type="entry name" value="DUF688"/>
</dbReference>
<feature type="region of interest" description="Disordered" evidence="1">
    <location>
        <begin position="117"/>
        <end position="151"/>
    </location>
</feature>
<dbReference type="PANTHER" id="PTHR33671">
    <property type="entry name" value="N-METHYLTRANSFERASE, PUTATIVE (DUF688)-RELATED"/>
    <property type="match status" value="1"/>
</dbReference>
<accession>A0AAD5D808</accession>
<sequence length="585" mass="65865">MQMIRKSGILFLVLMENNRLNINRPLLSVRRRPASQTGDHRKENILPVRPSIESCTAESMADVLMNTGSVPFGWEQSPGRPKNNQVVQIMESAPSLPKLPPGRFLKPMMNDPVINGSKITKLESMESTKKESSDLRDHDLDVDDDDEDEDNDEAYVDALDTLSRGETSFYNCSASGVSGVGSDVKPSRVTDPTMRDFMMGRFLPAAKAMASDLPQHTFKKNVIKEKPQEMKKFVNIDDNNKMKLRYGPNFLQDDVTHVKEEEAYDDDDDDDSDYDYSDHGNKSSKLCGLIPRFCSVNPVHGMCVRARLPMSPAKRTQASSSSSNSFRDTESEPARNAIYKHRSLNSILKNESSESSSLEGLKLYNRLQGNGNSVDLSGSFQSTVSEQSDSSSKKKGVSFKELLADKNTNETETDSQESIIEKTLYVDTVHTIKSPQENTSPSCIKQQSISDESLKSDMFVEESKHDLEIKKYEDPEVGSEVLEEINSHNKQLKAYETKPFELPVPPPLPKSPSDSWLGRTLPSVPSKNAHMRWNNRYPPSNMIANDPKTDEKVRLRNLQVSRSLNSHLYKGLSRDDKKNRTLWKI</sequence>
<dbReference type="PANTHER" id="PTHR33671:SF2">
    <property type="entry name" value="N-METHYLTRANSFERASE, PUTATIVE (DUF688)-RELATED"/>
    <property type="match status" value="1"/>
</dbReference>
<comment type="caution">
    <text evidence="2">The sequence shown here is derived from an EMBL/GenBank/DDBJ whole genome shotgun (WGS) entry which is preliminary data.</text>
</comment>
<feature type="region of interest" description="Disordered" evidence="1">
    <location>
        <begin position="261"/>
        <end position="280"/>
    </location>
</feature>
<evidence type="ECO:0000313" key="3">
    <source>
        <dbReference type="Proteomes" id="UP001206925"/>
    </source>
</evidence>
<feature type="compositionally biased region" description="Acidic residues" evidence="1">
    <location>
        <begin position="262"/>
        <end position="275"/>
    </location>
</feature>
<proteinExistence type="predicted"/>
<feature type="compositionally biased region" description="Acidic residues" evidence="1">
    <location>
        <begin position="140"/>
        <end position="151"/>
    </location>
</feature>
<dbReference type="AlphaFoldDB" id="A0AAD5D808"/>
<keyword evidence="3" id="KW-1185">Reference proteome</keyword>
<gene>
    <name evidence="2" type="ORF">M8C21_020848</name>
</gene>
<feature type="compositionally biased region" description="Polar residues" evidence="1">
    <location>
        <begin position="314"/>
        <end position="326"/>
    </location>
</feature>
<feature type="region of interest" description="Disordered" evidence="1">
    <location>
        <begin position="527"/>
        <end position="547"/>
    </location>
</feature>
<organism evidence="2 3">
    <name type="scientific">Ambrosia artemisiifolia</name>
    <name type="common">Common ragweed</name>
    <dbReference type="NCBI Taxonomy" id="4212"/>
    <lineage>
        <taxon>Eukaryota</taxon>
        <taxon>Viridiplantae</taxon>
        <taxon>Streptophyta</taxon>
        <taxon>Embryophyta</taxon>
        <taxon>Tracheophyta</taxon>
        <taxon>Spermatophyta</taxon>
        <taxon>Magnoliopsida</taxon>
        <taxon>eudicotyledons</taxon>
        <taxon>Gunneridae</taxon>
        <taxon>Pentapetalae</taxon>
        <taxon>asterids</taxon>
        <taxon>campanulids</taxon>
        <taxon>Asterales</taxon>
        <taxon>Asteraceae</taxon>
        <taxon>Asteroideae</taxon>
        <taxon>Heliantheae alliance</taxon>
        <taxon>Heliantheae</taxon>
        <taxon>Ambrosia</taxon>
    </lineage>
</organism>
<evidence type="ECO:0000313" key="2">
    <source>
        <dbReference type="EMBL" id="KAI7754845.1"/>
    </source>
</evidence>
<feature type="compositionally biased region" description="Basic and acidic residues" evidence="1">
    <location>
        <begin position="120"/>
        <end position="139"/>
    </location>
</feature>
<evidence type="ECO:0000256" key="1">
    <source>
        <dbReference type="SAM" id="MobiDB-lite"/>
    </source>
</evidence>
<name>A0AAD5D808_AMBAR</name>